<reference evidence="2 3" key="1">
    <citation type="submission" date="2019-02" db="EMBL/GenBank/DDBJ databases">
        <title>Deep-cultivation of Planctomycetes and their phenomic and genomic characterization uncovers novel biology.</title>
        <authorList>
            <person name="Wiegand S."/>
            <person name="Jogler M."/>
            <person name="Boedeker C."/>
            <person name="Pinto D."/>
            <person name="Vollmers J."/>
            <person name="Rivas-Marin E."/>
            <person name="Kohn T."/>
            <person name="Peeters S.H."/>
            <person name="Heuer A."/>
            <person name="Rast P."/>
            <person name="Oberbeckmann S."/>
            <person name="Bunk B."/>
            <person name="Jeske O."/>
            <person name="Meyerdierks A."/>
            <person name="Storesund J.E."/>
            <person name="Kallscheuer N."/>
            <person name="Luecker S."/>
            <person name="Lage O.M."/>
            <person name="Pohl T."/>
            <person name="Merkel B.J."/>
            <person name="Hornburger P."/>
            <person name="Mueller R.-W."/>
            <person name="Bruemmer F."/>
            <person name="Labrenz M."/>
            <person name="Spormann A.M."/>
            <person name="Op den Camp H."/>
            <person name="Overmann J."/>
            <person name="Amann R."/>
            <person name="Jetten M.S.M."/>
            <person name="Mascher T."/>
            <person name="Medema M.H."/>
            <person name="Devos D.P."/>
            <person name="Kaster A.-K."/>
            <person name="Ovreas L."/>
            <person name="Rohde M."/>
            <person name="Galperin M.Y."/>
            <person name="Jogler C."/>
        </authorList>
    </citation>
    <scope>NUCLEOTIDE SEQUENCE [LARGE SCALE GENOMIC DNA]</scope>
    <source>
        <strain evidence="2 3">Poly30</strain>
    </source>
</reference>
<evidence type="ECO:0000313" key="2">
    <source>
        <dbReference type="EMBL" id="QDV09242.1"/>
    </source>
</evidence>
<keyword evidence="3" id="KW-1185">Reference proteome</keyword>
<dbReference type="AlphaFoldDB" id="A0A518EYT0"/>
<keyword evidence="1" id="KW-0812">Transmembrane</keyword>
<organism evidence="2 3">
    <name type="scientific">Saltatorellus ferox</name>
    <dbReference type="NCBI Taxonomy" id="2528018"/>
    <lineage>
        <taxon>Bacteria</taxon>
        <taxon>Pseudomonadati</taxon>
        <taxon>Planctomycetota</taxon>
        <taxon>Planctomycetia</taxon>
        <taxon>Planctomycetia incertae sedis</taxon>
        <taxon>Saltatorellus</taxon>
    </lineage>
</organism>
<gene>
    <name evidence="2" type="ORF">Poly30_47990</name>
</gene>
<evidence type="ECO:0000256" key="1">
    <source>
        <dbReference type="SAM" id="Phobius"/>
    </source>
</evidence>
<evidence type="ECO:0000313" key="3">
    <source>
        <dbReference type="Proteomes" id="UP000320390"/>
    </source>
</evidence>
<protein>
    <submittedName>
        <fullName evidence="2">Uncharacterized protein</fullName>
    </submittedName>
</protein>
<dbReference type="EMBL" id="CP036434">
    <property type="protein sequence ID" value="QDV09242.1"/>
    <property type="molecule type" value="Genomic_DNA"/>
</dbReference>
<name>A0A518EYT0_9BACT</name>
<keyword evidence="1" id="KW-1133">Transmembrane helix</keyword>
<proteinExistence type="predicted"/>
<feature type="transmembrane region" description="Helical" evidence="1">
    <location>
        <begin position="41"/>
        <end position="62"/>
    </location>
</feature>
<keyword evidence="1" id="KW-0472">Membrane</keyword>
<accession>A0A518EYT0</accession>
<sequence>MVNCIWQAVLKFELGIPPGATSRCQYWTPHVSPTCMLMNPVGVGTIIGSIVVVSMPAAPLLAI</sequence>
<dbReference type="Proteomes" id="UP000320390">
    <property type="component" value="Chromosome"/>
</dbReference>